<accession>A0ABS5HN38</accession>
<name>A0ABS5HN38_9RHOB</name>
<keyword evidence="2" id="KW-1185">Reference proteome</keyword>
<dbReference type="RefSeq" id="WP_212699895.1">
    <property type="nucleotide sequence ID" value="NZ_JADMKU010000003.1"/>
</dbReference>
<sequence>MFSLNEIEVTGKRAARGAGLPWGIAEEAGKAARWLVERGLPGPRLLAEVLTRNDGRDYADLAPVSDQGTWQAPSGRLCPLIAGAALADRASELAAGGEIALAATSLPLLLAPYAACVAGQTGAAIEIGWTGATLTLMPDGCAIVAEGDALTVRSAEHVYCRRARAIPAAMTFTADRDVDADTWSRLGDFAQRTFAPATEASRLAGAGAGLTDND</sequence>
<gene>
    <name evidence="1" type="ORF">IT775_04445</name>
</gene>
<reference evidence="1 2" key="1">
    <citation type="journal article" date="2021" name="Arch. Microbiol.">
        <title>Thalassobius aquimarinus sp. nov., isolated from the Sea of Japan seashore.</title>
        <authorList>
            <person name="Kurilenko V.V."/>
            <person name="Romanenko L.A."/>
            <person name="Chernysheva N.Y."/>
            <person name="Velansky P.V."/>
            <person name="Tekutyeva L.A."/>
            <person name="Isaeva M.P."/>
            <person name="Mikhailov V.V."/>
        </authorList>
    </citation>
    <scope>NUCLEOTIDE SEQUENCE [LARGE SCALE GENOMIC DNA]</scope>
    <source>
        <strain evidence="1 2">KMM 8518</strain>
    </source>
</reference>
<dbReference type="InterPro" id="IPR022201">
    <property type="entry name" value="DUF3726"/>
</dbReference>
<evidence type="ECO:0000313" key="1">
    <source>
        <dbReference type="EMBL" id="MBR9650375.1"/>
    </source>
</evidence>
<dbReference type="Proteomes" id="UP001195941">
    <property type="component" value="Unassembled WGS sequence"/>
</dbReference>
<dbReference type="EMBL" id="JADMKU010000003">
    <property type="protein sequence ID" value="MBR9650375.1"/>
    <property type="molecule type" value="Genomic_DNA"/>
</dbReference>
<protein>
    <submittedName>
        <fullName evidence="1">DUF3726 domain-containing protein</fullName>
    </submittedName>
</protein>
<organism evidence="1 2">
    <name type="scientific">Thalassovita aquimarina</name>
    <dbReference type="NCBI Taxonomy" id="2785917"/>
    <lineage>
        <taxon>Bacteria</taxon>
        <taxon>Pseudomonadati</taxon>
        <taxon>Pseudomonadota</taxon>
        <taxon>Alphaproteobacteria</taxon>
        <taxon>Rhodobacterales</taxon>
        <taxon>Roseobacteraceae</taxon>
        <taxon>Thalassovita</taxon>
    </lineage>
</organism>
<comment type="caution">
    <text evidence="1">The sequence shown here is derived from an EMBL/GenBank/DDBJ whole genome shotgun (WGS) entry which is preliminary data.</text>
</comment>
<proteinExistence type="predicted"/>
<dbReference type="Pfam" id="PF12525">
    <property type="entry name" value="DUF3726"/>
    <property type="match status" value="1"/>
</dbReference>
<evidence type="ECO:0000313" key="2">
    <source>
        <dbReference type="Proteomes" id="UP001195941"/>
    </source>
</evidence>